<feature type="transmembrane region" description="Helical" evidence="1">
    <location>
        <begin position="6"/>
        <end position="21"/>
    </location>
</feature>
<name>A0A0R2IYH6_9LACO</name>
<dbReference type="RefSeq" id="WP_057749937.1">
    <property type="nucleotide sequence ID" value="NZ_BJVH01000004.1"/>
</dbReference>
<reference evidence="2 3" key="1">
    <citation type="journal article" date="2015" name="Genome Announc.">
        <title>Expanding the biotechnology potential of lactobacilli through comparative genomics of 213 strains and associated genera.</title>
        <authorList>
            <person name="Sun Z."/>
            <person name="Harris H.M."/>
            <person name="McCann A."/>
            <person name="Guo C."/>
            <person name="Argimon S."/>
            <person name="Zhang W."/>
            <person name="Yang X."/>
            <person name="Jeffery I.B."/>
            <person name="Cooney J.C."/>
            <person name="Kagawa T.F."/>
            <person name="Liu W."/>
            <person name="Song Y."/>
            <person name="Salvetti E."/>
            <person name="Wrobel A."/>
            <person name="Rasinkangas P."/>
            <person name="Parkhill J."/>
            <person name="Rea M.C."/>
            <person name="O'Sullivan O."/>
            <person name="Ritari J."/>
            <person name="Douillard F.P."/>
            <person name="Paul Ross R."/>
            <person name="Yang R."/>
            <person name="Briner A.E."/>
            <person name="Felis G.E."/>
            <person name="de Vos W.M."/>
            <person name="Barrangou R."/>
            <person name="Klaenhammer T.R."/>
            <person name="Caufield P.W."/>
            <person name="Cui Y."/>
            <person name="Zhang H."/>
            <person name="O'Toole P.W."/>
        </authorList>
    </citation>
    <scope>NUCLEOTIDE SEQUENCE [LARGE SCALE GENOMIC DNA]</scope>
    <source>
        <strain evidence="2 3">DSM 17757</strain>
    </source>
</reference>
<dbReference type="AlphaFoldDB" id="A0A0R2IYH6"/>
<evidence type="ECO:0000313" key="3">
    <source>
        <dbReference type="Proteomes" id="UP000051568"/>
    </source>
</evidence>
<dbReference type="EMBL" id="JQBR01000003">
    <property type="protein sequence ID" value="KRN67047.1"/>
    <property type="molecule type" value="Genomic_DNA"/>
</dbReference>
<evidence type="ECO:0000313" key="2">
    <source>
        <dbReference type="EMBL" id="KRN67047.1"/>
    </source>
</evidence>
<protein>
    <submittedName>
        <fullName evidence="2">Uncharacterized protein</fullName>
    </submittedName>
</protein>
<keyword evidence="1" id="KW-1133">Transmembrane helix</keyword>
<feature type="transmembrane region" description="Helical" evidence="1">
    <location>
        <begin position="56"/>
        <end position="73"/>
    </location>
</feature>
<proteinExistence type="predicted"/>
<dbReference type="OrthoDB" id="2249475at2"/>
<keyword evidence="1" id="KW-0472">Membrane</keyword>
<sequence length="114" mass="13334">MLFIGIMLVIFFALAAAWYVIQKRSNAIKKQFTLEQISNVMMKDKSVVRTVKQARVLQGISVVSVLLILWTIFENYPTNYYLVLLVVMQLTTTARQYFLYLAWQRCAFLIKEQS</sequence>
<feature type="transmembrane region" description="Helical" evidence="1">
    <location>
        <begin position="79"/>
        <end position="103"/>
    </location>
</feature>
<comment type="caution">
    <text evidence="2">The sequence shown here is derived from an EMBL/GenBank/DDBJ whole genome shotgun (WGS) entry which is preliminary data.</text>
</comment>
<accession>A0A0R2IYH6</accession>
<keyword evidence="1" id="KW-0812">Transmembrane</keyword>
<dbReference type="Proteomes" id="UP000051568">
    <property type="component" value="Unassembled WGS sequence"/>
</dbReference>
<dbReference type="STRING" id="319652.IV80_GL001139"/>
<evidence type="ECO:0000256" key="1">
    <source>
        <dbReference type="SAM" id="Phobius"/>
    </source>
</evidence>
<organism evidence="2 3">
    <name type="scientific">Pediococcus cellicola</name>
    <dbReference type="NCBI Taxonomy" id="319652"/>
    <lineage>
        <taxon>Bacteria</taxon>
        <taxon>Bacillati</taxon>
        <taxon>Bacillota</taxon>
        <taxon>Bacilli</taxon>
        <taxon>Lactobacillales</taxon>
        <taxon>Lactobacillaceae</taxon>
        <taxon>Pediococcus</taxon>
    </lineage>
</organism>
<keyword evidence="3" id="KW-1185">Reference proteome</keyword>
<gene>
    <name evidence="2" type="ORF">IV80_GL001139</name>
</gene>
<dbReference type="PATRIC" id="fig|319652.3.peg.1151"/>